<feature type="domain" description="ResB-like" evidence="8">
    <location>
        <begin position="32"/>
        <end position="304"/>
    </location>
</feature>
<sequence length="464" mass="51776">MTSENSASQELSWWLVPGRYLRREILPVLTNLKLAIALLLIIALFSISGTVIEQGQSPAYYQSNYPEHPALFGFLSWKVIQVVGLDHVYRTWWFLSLLILFGTSLTACTFTRQLPALKAAQRWKYYEEPRQFQKLALSAELDTGSLNALTPMLQKQRYKIFQEKDDILYARKGLVGRIGPIIVHIGIVTILLGGILGAMTGFVAQEMVASGNTFEVKNIIDAGPWASKDILKDWSLRVNRFWIDYTPTGGIDQFYSDMSVLDKEGKEVDHKKIFVNEPLRYNGVTFYQTDWGIAGIKVQFNKSPIIQLPMAQLNTNGKGRIWGTWIPTKPDLSEGVSVLAKDLQGMVLIYDAQGKLTSTIRAGMSAKINGVNLTIHEVVGSTGLQIKVDPGIPLVYGGFALLMLGVVMSYFSHSQIWALQKGDRLYIGGKTNRAQVAFEREVLQILDQLSSQPATPTANLVTQK</sequence>
<dbReference type="HAMAP" id="MF_01392">
    <property type="entry name" value="CytC_Ccs1"/>
    <property type="match status" value="1"/>
</dbReference>
<dbReference type="Proteomes" id="UP000010475">
    <property type="component" value="Chromosome"/>
</dbReference>
<comment type="subcellular location">
    <subcellularLocation>
        <location evidence="6">Cellular thylakoid membrane</location>
        <topology evidence="6">Multi-pass membrane protein</topology>
    </subcellularLocation>
    <subcellularLocation>
        <location evidence="1">Membrane</location>
        <topology evidence="1">Multi-pass membrane protein</topology>
    </subcellularLocation>
</comment>
<evidence type="ECO:0000256" key="1">
    <source>
        <dbReference type="ARBA" id="ARBA00004141"/>
    </source>
</evidence>
<dbReference type="AlphaFoldDB" id="K9WV61"/>
<dbReference type="PATRIC" id="fig|56107.3.peg.2254"/>
<comment type="similarity">
    <text evidence="6">Belongs to the Ccs1/CcsB family.</text>
</comment>
<evidence type="ECO:0000256" key="4">
    <source>
        <dbReference type="ARBA" id="ARBA00022989"/>
    </source>
</evidence>
<dbReference type="HOGENOM" id="CLU_034630_0_0_3"/>
<dbReference type="InterPro" id="IPR023494">
    <property type="entry name" value="Cyt_c_bgen_Ccs1/CcsB/ResB"/>
</dbReference>
<evidence type="ECO:0000256" key="7">
    <source>
        <dbReference type="SAM" id="Phobius"/>
    </source>
</evidence>
<dbReference type="EMBL" id="CP003642">
    <property type="protein sequence ID" value="AFZ24275.1"/>
    <property type="molecule type" value="Genomic_DNA"/>
</dbReference>
<dbReference type="KEGG" id="csg:Cylst_2031"/>
<feature type="transmembrane region" description="Helical" evidence="7">
    <location>
        <begin position="92"/>
        <end position="114"/>
    </location>
</feature>
<evidence type="ECO:0000313" key="10">
    <source>
        <dbReference type="Proteomes" id="UP000010475"/>
    </source>
</evidence>
<keyword evidence="4 6" id="KW-1133">Transmembrane helix</keyword>
<dbReference type="PANTHER" id="PTHR31566">
    <property type="entry name" value="CYTOCHROME C BIOGENESIS PROTEIN CCS1, CHLOROPLASTIC"/>
    <property type="match status" value="1"/>
</dbReference>
<evidence type="ECO:0000256" key="5">
    <source>
        <dbReference type="ARBA" id="ARBA00023136"/>
    </source>
</evidence>
<feature type="transmembrane region" description="Helical" evidence="7">
    <location>
        <begin position="181"/>
        <end position="204"/>
    </location>
</feature>
<evidence type="ECO:0000256" key="3">
    <source>
        <dbReference type="ARBA" id="ARBA00022748"/>
    </source>
</evidence>
<dbReference type="GO" id="GO:0031676">
    <property type="term" value="C:plasma membrane-derived thylakoid membrane"/>
    <property type="evidence" value="ECO:0007669"/>
    <property type="project" value="UniProtKB-SubCell"/>
</dbReference>
<keyword evidence="6" id="KW-0793">Thylakoid</keyword>
<gene>
    <name evidence="6" type="primary">ccsB</name>
    <name evidence="6" type="synonym">ccs1</name>
    <name evidence="9" type="ORF">Cylst_2031</name>
</gene>
<feature type="transmembrane region" description="Helical" evidence="7">
    <location>
        <begin position="394"/>
        <end position="411"/>
    </location>
</feature>
<name>K9WV61_9NOST</name>
<keyword evidence="10" id="KW-1185">Reference proteome</keyword>
<dbReference type="PANTHER" id="PTHR31566:SF0">
    <property type="entry name" value="CYTOCHROME C BIOGENESIS PROTEIN CCS1, CHLOROPLASTIC"/>
    <property type="match status" value="1"/>
</dbReference>
<dbReference type="STRING" id="56107.Cylst_2031"/>
<dbReference type="Pfam" id="PF05140">
    <property type="entry name" value="ResB"/>
    <property type="match status" value="2"/>
</dbReference>
<comment type="function">
    <text evidence="6">Required during biogenesis of c-type cytochromes (cytochrome c6 and cytochrome f) at the step of heme attachment.</text>
</comment>
<evidence type="ECO:0000313" key="9">
    <source>
        <dbReference type="EMBL" id="AFZ24275.1"/>
    </source>
</evidence>
<dbReference type="OrthoDB" id="9770923at2"/>
<dbReference type="InterPro" id="IPR007816">
    <property type="entry name" value="ResB-like_domain"/>
</dbReference>
<reference evidence="9 10" key="1">
    <citation type="submission" date="2012-06" db="EMBL/GenBank/DDBJ databases">
        <title>Finished chromosome of genome of Cylindrospermum stagnale PCC 7417.</title>
        <authorList>
            <consortium name="US DOE Joint Genome Institute"/>
            <person name="Gugger M."/>
            <person name="Coursin T."/>
            <person name="Rippka R."/>
            <person name="Tandeau De Marsac N."/>
            <person name="Huntemann M."/>
            <person name="Wei C.-L."/>
            <person name="Han J."/>
            <person name="Detter J.C."/>
            <person name="Han C."/>
            <person name="Tapia R."/>
            <person name="Chen A."/>
            <person name="Kyrpides N."/>
            <person name="Mavromatis K."/>
            <person name="Markowitz V."/>
            <person name="Szeto E."/>
            <person name="Ivanova N."/>
            <person name="Pagani I."/>
            <person name="Pati A."/>
            <person name="Goodwin L."/>
            <person name="Nordberg H.P."/>
            <person name="Cantor M.N."/>
            <person name="Hua S.X."/>
            <person name="Woyke T."/>
            <person name="Kerfeld C.A."/>
        </authorList>
    </citation>
    <scope>NUCLEOTIDE SEQUENCE [LARGE SCALE GENOMIC DNA]</scope>
    <source>
        <strain evidence="9 10">PCC 7417</strain>
    </source>
</reference>
<dbReference type="GO" id="GO:0017004">
    <property type="term" value="P:cytochrome complex assembly"/>
    <property type="evidence" value="ECO:0007669"/>
    <property type="project" value="UniProtKB-UniRule"/>
</dbReference>
<dbReference type="eggNOG" id="COG1333">
    <property type="taxonomic scope" value="Bacteria"/>
</dbReference>
<proteinExistence type="inferred from homology"/>
<protein>
    <recommendedName>
        <fullName evidence="6">Cytochrome c biogenesis protein CcsB</fullName>
    </recommendedName>
</protein>
<evidence type="ECO:0000256" key="6">
    <source>
        <dbReference type="HAMAP-Rule" id="MF_01392"/>
    </source>
</evidence>
<keyword evidence="2 6" id="KW-0812">Transmembrane</keyword>
<comment type="subunit">
    <text evidence="6">May interact with CcsA.</text>
</comment>
<organism evidence="9 10">
    <name type="scientific">Cylindrospermum stagnale PCC 7417</name>
    <dbReference type="NCBI Taxonomy" id="56107"/>
    <lineage>
        <taxon>Bacteria</taxon>
        <taxon>Bacillati</taxon>
        <taxon>Cyanobacteriota</taxon>
        <taxon>Cyanophyceae</taxon>
        <taxon>Nostocales</taxon>
        <taxon>Nostocaceae</taxon>
        <taxon>Cylindrospermum</taxon>
    </lineage>
</organism>
<evidence type="ECO:0000256" key="2">
    <source>
        <dbReference type="ARBA" id="ARBA00022692"/>
    </source>
</evidence>
<dbReference type="RefSeq" id="WP_015207530.1">
    <property type="nucleotide sequence ID" value="NC_019757.1"/>
</dbReference>
<feature type="transmembrane region" description="Helical" evidence="7">
    <location>
        <begin position="32"/>
        <end position="52"/>
    </location>
</feature>
<accession>K9WV61</accession>
<keyword evidence="3 6" id="KW-0201">Cytochrome c-type biogenesis</keyword>
<evidence type="ECO:0000259" key="8">
    <source>
        <dbReference type="Pfam" id="PF05140"/>
    </source>
</evidence>
<keyword evidence="5 6" id="KW-0472">Membrane</keyword>
<feature type="domain" description="ResB-like" evidence="8">
    <location>
        <begin position="364"/>
        <end position="442"/>
    </location>
</feature>